<gene>
    <name evidence="10" type="ORF">BU23DRAFT_500810</name>
</gene>
<reference evidence="10" key="1">
    <citation type="journal article" date="2020" name="Stud. Mycol.">
        <title>101 Dothideomycetes genomes: a test case for predicting lifestyles and emergence of pathogens.</title>
        <authorList>
            <person name="Haridas S."/>
            <person name="Albert R."/>
            <person name="Binder M."/>
            <person name="Bloem J."/>
            <person name="Labutti K."/>
            <person name="Salamov A."/>
            <person name="Andreopoulos B."/>
            <person name="Baker S."/>
            <person name="Barry K."/>
            <person name="Bills G."/>
            <person name="Bluhm B."/>
            <person name="Cannon C."/>
            <person name="Castanera R."/>
            <person name="Culley D."/>
            <person name="Daum C."/>
            <person name="Ezra D."/>
            <person name="Gonzalez J."/>
            <person name="Henrissat B."/>
            <person name="Kuo A."/>
            <person name="Liang C."/>
            <person name="Lipzen A."/>
            <person name="Lutzoni F."/>
            <person name="Magnuson J."/>
            <person name="Mondo S."/>
            <person name="Nolan M."/>
            <person name="Ohm R."/>
            <person name="Pangilinan J."/>
            <person name="Park H.-J."/>
            <person name="Ramirez L."/>
            <person name="Alfaro M."/>
            <person name="Sun H."/>
            <person name="Tritt A."/>
            <person name="Yoshinaga Y."/>
            <person name="Zwiers L.-H."/>
            <person name="Turgeon B."/>
            <person name="Goodwin S."/>
            <person name="Spatafora J."/>
            <person name="Crous P."/>
            <person name="Grigoriev I."/>
        </authorList>
    </citation>
    <scope>NUCLEOTIDE SEQUENCE</scope>
    <source>
        <strain evidence="10">CBS 107.79</strain>
    </source>
</reference>
<dbReference type="InterPro" id="IPR050360">
    <property type="entry name" value="MFS_Sugar_Transporters"/>
</dbReference>
<feature type="transmembrane region" description="Helical" evidence="8">
    <location>
        <begin position="117"/>
        <end position="140"/>
    </location>
</feature>
<evidence type="ECO:0000256" key="4">
    <source>
        <dbReference type="ARBA" id="ARBA00022692"/>
    </source>
</evidence>
<evidence type="ECO:0000256" key="7">
    <source>
        <dbReference type="RuleBase" id="RU003346"/>
    </source>
</evidence>
<dbReference type="GO" id="GO:0016020">
    <property type="term" value="C:membrane"/>
    <property type="evidence" value="ECO:0007669"/>
    <property type="project" value="UniProtKB-SubCell"/>
</dbReference>
<evidence type="ECO:0000256" key="5">
    <source>
        <dbReference type="ARBA" id="ARBA00022989"/>
    </source>
</evidence>
<proteinExistence type="inferred from homology"/>
<dbReference type="EMBL" id="ML976664">
    <property type="protein sequence ID" value="KAF1977087.1"/>
    <property type="molecule type" value="Genomic_DNA"/>
</dbReference>
<evidence type="ECO:0000259" key="9">
    <source>
        <dbReference type="PROSITE" id="PS50850"/>
    </source>
</evidence>
<feature type="transmembrane region" description="Helical" evidence="8">
    <location>
        <begin position="376"/>
        <end position="402"/>
    </location>
</feature>
<dbReference type="AlphaFoldDB" id="A0A6A5VV30"/>
<feature type="transmembrane region" description="Helical" evidence="8">
    <location>
        <begin position="344"/>
        <end position="364"/>
    </location>
</feature>
<dbReference type="PROSITE" id="PS00216">
    <property type="entry name" value="SUGAR_TRANSPORT_1"/>
    <property type="match status" value="1"/>
</dbReference>
<dbReference type="InterPro" id="IPR005828">
    <property type="entry name" value="MFS_sugar_transport-like"/>
</dbReference>
<feature type="domain" description="Major facilitator superfamily (MFS) profile" evidence="9">
    <location>
        <begin position="14"/>
        <end position="468"/>
    </location>
</feature>
<evidence type="ECO:0000313" key="11">
    <source>
        <dbReference type="Proteomes" id="UP000800036"/>
    </source>
</evidence>
<evidence type="ECO:0000256" key="2">
    <source>
        <dbReference type="ARBA" id="ARBA00010992"/>
    </source>
</evidence>
<dbReference type="InterPro" id="IPR005829">
    <property type="entry name" value="Sugar_transporter_CS"/>
</dbReference>
<dbReference type="PANTHER" id="PTHR48022">
    <property type="entry name" value="PLASTIDIC GLUCOSE TRANSPORTER 4"/>
    <property type="match status" value="1"/>
</dbReference>
<keyword evidence="11" id="KW-1185">Reference proteome</keyword>
<evidence type="ECO:0000256" key="6">
    <source>
        <dbReference type="ARBA" id="ARBA00023136"/>
    </source>
</evidence>
<organism evidence="10 11">
    <name type="scientific">Bimuria novae-zelandiae CBS 107.79</name>
    <dbReference type="NCBI Taxonomy" id="1447943"/>
    <lineage>
        <taxon>Eukaryota</taxon>
        <taxon>Fungi</taxon>
        <taxon>Dikarya</taxon>
        <taxon>Ascomycota</taxon>
        <taxon>Pezizomycotina</taxon>
        <taxon>Dothideomycetes</taxon>
        <taxon>Pleosporomycetidae</taxon>
        <taxon>Pleosporales</taxon>
        <taxon>Massarineae</taxon>
        <taxon>Didymosphaeriaceae</taxon>
        <taxon>Bimuria</taxon>
    </lineage>
</organism>
<keyword evidence="4 8" id="KW-0812">Transmembrane</keyword>
<evidence type="ECO:0000256" key="1">
    <source>
        <dbReference type="ARBA" id="ARBA00004141"/>
    </source>
</evidence>
<protein>
    <submittedName>
        <fullName evidence="10">Quinate permease</fullName>
    </submittedName>
</protein>
<feature type="transmembrane region" description="Helical" evidence="8">
    <location>
        <begin position="92"/>
        <end position="111"/>
    </location>
</feature>
<feature type="transmembrane region" description="Helical" evidence="8">
    <location>
        <begin position="61"/>
        <end position="85"/>
    </location>
</feature>
<feature type="transmembrane region" description="Helical" evidence="8">
    <location>
        <begin position="316"/>
        <end position="337"/>
    </location>
</feature>
<dbReference type="PRINTS" id="PR00171">
    <property type="entry name" value="SUGRTRNSPORT"/>
</dbReference>
<dbReference type="Proteomes" id="UP000800036">
    <property type="component" value="Unassembled WGS sequence"/>
</dbReference>
<dbReference type="InterPro" id="IPR036259">
    <property type="entry name" value="MFS_trans_sf"/>
</dbReference>
<dbReference type="Pfam" id="PF00083">
    <property type="entry name" value="Sugar_tr"/>
    <property type="match status" value="1"/>
</dbReference>
<keyword evidence="5 8" id="KW-1133">Transmembrane helix</keyword>
<feature type="transmembrane region" description="Helical" evidence="8">
    <location>
        <begin position="152"/>
        <end position="169"/>
    </location>
</feature>
<dbReference type="SUPFAM" id="SSF103473">
    <property type="entry name" value="MFS general substrate transporter"/>
    <property type="match status" value="1"/>
</dbReference>
<dbReference type="FunFam" id="1.20.1250.20:FF:000026">
    <property type="entry name" value="MFS quinate transporter QutD"/>
    <property type="match status" value="1"/>
</dbReference>
<evidence type="ECO:0000256" key="8">
    <source>
        <dbReference type="SAM" id="Phobius"/>
    </source>
</evidence>
<sequence length="515" mass="56710">MPSKFFKNRRVYMLTSVAYMGSLLFGYDTGVMGSVLALKSFKRDFGLPTESSGFANSKNASISSNVVSLLTAGCFFGAIAASYLNERFGRRYSLMFFSVIFLIGAALQTGAHHEIGLIYGARVIAGLGIGGMSSITPVFVSENAPPEVRGRIAGLFQEFLVIGSTFAYWLGYGVSLRMPSSTKQWRVPVAIQLIPGGIMLVGLIFLKESPRWLMRQGRHSEAVTSLAYIRCEAVDHPDVVTEVAEIRAAIEEELNATEGVTWRECLLPGNRYRFMTGFVMMFWQQFSGTNSIGYYAPQIFQTVGVSKNNASLFATGVYGTVKVVTTGIFLIIGIDFLGRKKSLMFGAAWMASMMFIIGAVLAINPPDPSSGGVSQASIAMVAMIYLYVIGYSASWGPVPWVYLSEIFPTRFRAYGVGMGAATQWLFNFVITKITPEAINHIGWKTFLIFGIFCLSMGIFAFFFIKETKGLSLEDIDLIFGDVTAEQRAQDVERSIAIENKKIELEQREEVPKADK</sequence>
<dbReference type="InterPro" id="IPR003663">
    <property type="entry name" value="Sugar/inositol_transpt"/>
</dbReference>
<dbReference type="GO" id="GO:0005351">
    <property type="term" value="F:carbohydrate:proton symporter activity"/>
    <property type="evidence" value="ECO:0007669"/>
    <property type="project" value="TreeGrafter"/>
</dbReference>
<name>A0A6A5VV30_9PLEO</name>
<feature type="transmembrane region" description="Helical" evidence="8">
    <location>
        <begin position="446"/>
        <end position="464"/>
    </location>
</feature>
<dbReference type="OrthoDB" id="6612291at2759"/>
<dbReference type="PROSITE" id="PS00217">
    <property type="entry name" value="SUGAR_TRANSPORT_2"/>
    <property type="match status" value="1"/>
</dbReference>
<comment type="subcellular location">
    <subcellularLocation>
        <location evidence="1">Membrane</location>
        <topology evidence="1">Multi-pass membrane protein</topology>
    </subcellularLocation>
</comment>
<feature type="transmembrane region" description="Helical" evidence="8">
    <location>
        <begin position="414"/>
        <end position="434"/>
    </location>
</feature>
<accession>A0A6A5VV30</accession>
<dbReference type="Gene3D" id="1.20.1250.20">
    <property type="entry name" value="MFS general substrate transporter like domains"/>
    <property type="match status" value="1"/>
</dbReference>
<dbReference type="PROSITE" id="PS50850">
    <property type="entry name" value="MFS"/>
    <property type="match status" value="1"/>
</dbReference>
<dbReference type="NCBIfam" id="TIGR00879">
    <property type="entry name" value="SP"/>
    <property type="match status" value="1"/>
</dbReference>
<comment type="similarity">
    <text evidence="2 7">Belongs to the major facilitator superfamily. Sugar transporter (TC 2.A.1.1) family.</text>
</comment>
<feature type="transmembrane region" description="Helical" evidence="8">
    <location>
        <begin position="189"/>
        <end position="206"/>
    </location>
</feature>
<dbReference type="PANTHER" id="PTHR48022:SF23">
    <property type="entry name" value="MAJOR FACILITATOR SUPERFAMILY (MFS) PROFILE DOMAIN-CONTAINING PROTEIN"/>
    <property type="match status" value="1"/>
</dbReference>
<evidence type="ECO:0000256" key="3">
    <source>
        <dbReference type="ARBA" id="ARBA00022448"/>
    </source>
</evidence>
<evidence type="ECO:0000313" key="10">
    <source>
        <dbReference type="EMBL" id="KAF1977087.1"/>
    </source>
</evidence>
<keyword evidence="3 7" id="KW-0813">Transport</keyword>
<dbReference type="InterPro" id="IPR020846">
    <property type="entry name" value="MFS_dom"/>
</dbReference>
<dbReference type="CDD" id="cd17356">
    <property type="entry name" value="MFS_HXT"/>
    <property type="match status" value="1"/>
</dbReference>
<keyword evidence="6 8" id="KW-0472">Membrane</keyword>